<dbReference type="Pfam" id="PF13802">
    <property type="entry name" value="Gal_mutarotas_2"/>
    <property type="match status" value="1"/>
</dbReference>
<dbReference type="InterPro" id="IPR048395">
    <property type="entry name" value="Glyco_hydro_31_C"/>
</dbReference>
<dbReference type="InterPro" id="IPR013780">
    <property type="entry name" value="Glyco_hydro_b"/>
</dbReference>
<dbReference type="SUPFAM" id="SSF51445">
    <property type="entry name" value="(Trans)glycosidases"/>
    <property type="match status" value="1"/>
</dbReference>
<dbReference type="Gene3D" id="2.60.40.1760">
    <property type="entry name" value="glycosyl hydrolase (family 31)"/>
    <property type="match status" value="1"/>
</dbReference>
<evidence type="ECO:0000256" key="2">
    <source>
        <dbReference type="RuleBase" id="RU361185"/>
    </source>
</evidence>
<dbReference type="InterPro" id="IPR051816">
    <property type="entry name" value="Glycosyl_Hydrolase_31"/>
</dbReference>
<dbReference type="SUPFAM" id="SSF51011">
    <property type="entry name" value="Glycosyl hydrolase domain"/>
    <property type="match status" value="1"/>
</dbReference>
<dbReference type="PANTHER" id="PTHR43863">
    <property type="entry name" value="HYDROLASE, PUTATIVE (AFU_ORTHOLOGUE AFUA_1G03140)-RELATED"/>
    <property type="match status" value="1"/>
</dbReference>
<dbReference type="EMBL" id="QMFY01000011">
    <property type="protein sequence ID" value="RAV99481.1"/>
    <property type="molecule type" value="Genomic_DNA"/>
</dbReference>
<evidence type="ECO:0000313" key="5">
    <source>
        <dbReference type="Proteomes" id="UP000251889"/>
    </source>
</evidence>
<comment type="similarity">
    <text evidence="1 2">Belongs to the glycosyl hydrolase 31 family.</text>
</comment>
<comment type="caution">
    <text evidence="4">The sequence shown here is derived from an EMBL/GenBank/DDBJ whole genome shotgun (WGS) entry which is preliminary data.</text>
</comment>
<dbReference type="PROSITE" id="PS51820">
    <property type="entry name" value="PA14"/>
    <property type="match status" value="1"/>
</dbReference>
<organism evidence="4 5">
    <name type="scientific">Pseudochryseolinea flava</name>
    <dbReference type="NCBI Taxonomy" id="2059302"/>
    <lineage>
        <taxon>Bacteria</taxon>
        <taxon>Pseudomonadati</taxon>
        <taxon>Bacteroidota</taxon>
        <taxon>Cytophagia</taxon>
        <taxon>Cytophagales</taxon>
        <taxon>Fulvivirgaceae</taxon>
        <taxon>Pseudochryseolinea</taxon>
    </lineage>
</organism>
<keyword evidence="2" id="KW-0378">Hydrolase</keyword>
<dbReference type="SUPFAM" id="SSF74650">
    <property type="entry name" value="Galactose mutarotase-like"/>
    <property type="match status" value="1"/>
</dbReference>
<dbReference type="InterPro" id="IPR017853">
    <property type="entry name" value="GH"/>
</dbReference>
<dbReference type="InterPro" id="IPR011658">
    <property type="entry name" value="PA14_dom"/>
</dbReference>
<dbReference type="CDD" id="cd06591">
    <property type="entry name" value="GH31_xylosidase_XylS"/>
    <property type="match status" value="1"/>
</dbReference>
<feature type="domain" description="PA14" evidence="3">
    <location>
        <begin position="224"/>
        <end position="361"/>
    </location>
</feature>
<dbReference type="RefSeq" id="WP_112748670.1">
    <property type="nucleotide sequence ID" value="NZ_QMFY01000011.1"/>
</dbReference>
<dbReference type="InterPro" id="IPR025887">
    <property type="entry name" value="Glyco_hydro_31_N_dom"/>
</dbReference>
<dbReference type="GO" id="GO:0030246">
    <property type="term" value="F:carbohydrate binding"/>
    <property type="evidence" value="ECO:0007669"/>
    <property type="project" value="InterPro"/>
</dbReference>
<dbReference type="InterPro" id="IPR033403">
    <property type="entry name" value="DUF5110"/>
</dbReference>
<name>A0A364XYS9_9BACT</name>
<reference evidence="4 5" key="1">
    <citation type="submission" date="2018-06" db="EMBL/GenBank/DDBJ databases">
        <title>Chryseolinea flavus sp. nov., a member of the phylum Bacteroidetes isolated from soil.</title>
        <authorList>
            <person name="Li Y."/>
            <person name="Wang J."/>
        </authorList>
    </citation>
    <scope>NUCLEOTIDE SEQUENCE [LARGE SCALE GENOMIC DNA]</scope>
    <source>
        <strain evidence="4 5">SDU1-6</strain>
    </source>
</reference>
<dbReference type="CDD" id="cd14752">
    <property type="entry name" value="GH31_N"/>
    <property type="match status" value="1"/>
</dbReference>
<evidence type="ECO:0000313" key="4">
    <source>
        <dbReference type="EMBL" id="RAV99481.1"/>
    </source>
</evidence>
<dbReference type="Pfam" id="PF01055">
    <property type="entry name" value="Glyco_hydro_31_2nd"/>
    <property type="match status" value="1"/>
</dbReference>
<proteinExistence type="inferred from homology"/>
<dbReference type="OrthoDB" id="176168at2"/>
<dbReference type="Gene3D" id="3.20.20.80">
    <property type="entry name" value="Glycosidases"/>
    <property type="match status" value="1"/>
</dbReference>
<evidence type="ECO:0000259" key="3">
    <source>
        <dbReference type="PROSITE" id="PS51820"/>
    </source>
</evidence>
<dbReference type="GO" id="GO:0005975">
    <property type="term" value="P:carbohydrate metabolic process"/>
    <property type="evidence" value="ECO:0007669"/>
    <property type="project" value="InterPro"/>
</dbReference>
<keyword evidence="2" id="KW-0326">Glycosidase</keyword>
<dbReference type="SUPFAM" id="SSF56988">
    <property type="entry name" value="Anthrax protective antigen"/>
    <property type="match status" value="1"/>
</dbReference>
<dbReference type="Pfam" id="PF21365">
    <property type="entry name" value="Glyco_hydro_31_3rd"/>
    <property type="match status" value="1"/>
</dbReference>
<dbReference type="InterPro" id="IPR011013">
    <property type="entry name" value="Gal_mutarotase_sf_dom"/>
</dbReference>
<dbReference type="Gene3D" id="2.60.120.380">
    <property type="match status" value="1"/>
</dbReference>
<dbReference type="Gene3D" id="2.60.40.1180">
    <property type="entry name" value="Golgi alpha-mannosidase II"/>
    <property type="match status" value="2"/>
</dbReference>
<gene>
    <name evidence="4" type="ORF">DQQ10_19740</name>
</gene>
<accession>A0A364XYS9</accession>
<dbReference type="InterPro" id="IPR000322">
    <property type="entry name" value="Glyco_hydro_31_TIM"/>
</dbReference>
<dbReference type="PANTHER" id="PTHR43863:SF2">
    <property type="entry name" value="MALTASE-GLUCOAMYLASE"/>
    <property type="match status" value="1"/>
</dbReference>
<sequence length="943" mass="107588">MKRRLLAKIILCVLLLKACTPGPKFNKTDDGVIVHLSTGDAKVVQLKVISDKIIQVLASPVDSVKQQKSLIVLPESTTKTAWSVKESPDFVTVATAELQAQVSLSNGVVTFLDKTGNVLLSEMNGGGKAFTAAKIENENTYHIRQQFESPDDEAFYGLGGHQNGQMNYKGEDVELAQQNIVDVVPFLYSSKNYGILWDNYSITKFGDPRDYQSLNSLQLFDRNGKAGGLTADYYVGNAIKSSATEDKIEYEFLETPQVDSFPTDVARGGKVVWEGKFTSDKEGDHKFLVYASGYSKVWIDDELILDKWRQGWNPWTNKFTVNVKKDQQHKIKIEWTPDGGAYLGVRHLDPVTTEEQSRLSLYSEVGDAINYYFVKGDNADDVIHGYRVLTGKAPIVPKWAMGFWQSRERYRSQDEIISTVKEYRKRKIPLDNIVLDWRYWEDPKWGTHDFDPARFPNPDGMMKELHDNLHTQLMISVWPKFNKGTEHYEEMRKNGFLFMRNIEKKRKDWVGEGFESTFYDPFNDEAGKLFWKQIDAKLNSKGIDGWWLDATEPDMHSNISIEERKLNMSPTAIGTGTRYFNAYSLMNSKSVYEGQRRSSPDKRVFILTRSAYAGQQRYGAVTWSGDIVSRWSDLKDQISTGVNFSLSGIPYWTMDIGGFSVERRYENATGATLDEWRELNTRWFQFGSFAPIFRSHGQFPLREIYNISPEGHAAYNSMVYYTKLRYLLMPYYYSLAGKSYFDDYTIMRGLVMDFNHDATVRNIDDQFMCGSSLLINPVYTHESRNRKVYLPAQTGWYDLYSGKYFEGGQTITAEAPLERIPVFVKNGAILPVGPELQYTSEKLADKITLFVYAGADGSFDLYEDEGTNYNYEKGSYAVVPIKYNEVTKTLTIGERKGSFDGMLQKRTFNIVWVKTDHPVGLGANAQPQQVVGYEGKAVEIKMN</sequence>
<dbReference type="AlphaFoldDB" id="A0A364XYS9"/>
<keyword evidence="5" id="KW-1185">Reference proteome</keyword>
<dbReference type="Pfam" id="PF07691">
    <property type="entry name" value="PA14"/>
    <property type="match status" value="1"/>
</dbReference>
<dbReference type="Pfam" id="PF17137">
    <property type="entry name" value="DUF5110"/>
    <property type="match status" value="1"/>
</dbReference>
<protein>
    <submittedName>
        <fullName evidence="4">Alpha-xylosidase</fullName>
    </submittedName>
</protein>
<dbReference type="InterPro" id="IPR037524">
    <property type="entry name" value="PA14/GLEYA"/>
</dbReference>
<dbReference type="GO" id="GO:0004553">
    <property type="term" value="F:hydrolase activity, hydrolyzing O-glycosyl compounds"/>
    <property type="evidence" value="ECO:0007669"/>
    <property type="project" value="InterPro"/>
</dbReference>
<dbReference type="Proteomes" id="UP000251889">
    <property type="component" value="Unassembled WGS sequence"/>
</dbReference>
<dbReference type="SMART" id="SM00758">
    <property type="entry name" value="PA14"/>
    <property type="match status" value="1"/>
</dbReference>
<evidence type="ECO:0000256" key="1">
    <source>
        <dbReference type="ARBA" id="ARBA00007806"/>
    </source>
</evidence>